<dbReference type="InterPro" id="IPR036866">
    <property type="entry name" value="RibonucZ/Hydroxyglut_hydro"/>
</dbReference>
<dbReference type="KEGG" id="sur:STAUR_0961"/>
<dbReference type="SUPFAM" id="SSF56281">
    <property type="entry name" value="Metallo-hydrolase/oxidoreductase"/>
    <property type="match status" value="1"/>
</dbReference>
<dbReference type="eggNOG" id="COG0491">
    <property type="taxonomic scope" value="Bacteria"/>
</dbReference>
<dbReference type="Pfam" id="PF14597">
    <property type="entry name" value="Lactamase_B_5"/>
    <property type="match status" value="1"/>
</dbReference>
<protein>
    <submittedName>
        <fullName evidence="2">Conserved uncharacterized protein</fullName>
    </submittedName>
</protein>
<dbReference type="HOGENOM" id="CLU_1271170_0_0_7"/>
<evidence type="ECO:0000313" key="2">
    <source>
        <dbReference type="EMBL" id="ADO68765.1"/>
    </source>
</evidence>
<dbReference type="OrthoDB" id="5380580at2"/>
<dbReference type="Gene3D" id="3.60.15.10">
    <property type="entry name" value="Ribonuclease Z/Hydroxyacylglutathione hydrolase-like"/>
    <property type="match status" value="1"/>
</dbReference>
<dbReference type="CDD" id="cd06262">
    <property type="entry name" value="metallo-hydrolase-like_MBL-fold"/>
    <property type="match status" value="1"/>
</dbReference>
<gene>
    <name evidence="2" type="ordered locus">STAUR_0961</name>
</gene>
<evidence type="ECO:0000313" key="3">
    <source>
        <dbReference type="Proteomes" id="UP000001351"/>
    </source>
</evidence>
<sequence>MHTLVNMSEPKAKARSLQEVVPGVYNWHVHDDRIDARSDAYAVADRDGAVILIDPLPIDESLLLPLGSITAIVLTAGNHQRSAWKFRKRFKVPVWAPENAHGLEEEADNIYANGDTLPGGLSALHTPGPAHSMFTLWMQQSPRGIVFISDLLTRPGHGTPEFIPSEYQDEPGRTRLSVQRVLDQLPVDTVCFAHGEPIARDGDRALRMALEQDTEGVSAPAP</sequence>
<reference evidence="2 3" key="1">
    <citation type="journal article" date="2011" name="Mol. Biol. Evol.">
        <title>Comparative genomic analysis of fruiting body formation in Myxococcales.</title>
        <authorList>
            <person name="Huntley S."/>
            <person name="Hamann N."/>
            <person name="Wegener-Feldbrugge S."/>
            <person name="Treuner-Lange A."/>
            <person name="Kube M."/>
            <person name="Reinhardt R."/>
            <person name="Klages S."/>
            <person name="Muller R."/>
            <person name="Ronning C.M."/>
            <person name="Nierman W.C."/>
            <person name="Sogaard-Andersen L."/>
        </authorList>
    </citation>
    <scope>NUCLEOTIDE SEQUENCE [LARGE SCALE GENOMIC DNA]</scope>
    <source>
        <strain evidence="2 3">DW4/3-1</strain>
    </source>
</reference>
<accession>E3FC42</accession>
<dbReference type="STRING" id="378806.STAUR_0961"/>
<dbReference type="AlphaFoldDB" id="E3FC42"/>
<dbReference type="SMART" id="SM00849">
    <property type="entry name" value="Lactamase_B"/>
    <property type="match status" value="1"/>
</dbReference>
<keyword evidence="3" id="KW-1185">Reference proteome</keyword>
<proteinExistence type="predicted"/>
<organism evidence="2 3">
    <name type="scientific">Stigmatella aurantiaca (strain DW4/3-1)</name>
    <dbReference type="NCBI Taxonomy" id="378806"/>
    <lineage>
        <taxon>Bacteria</taxon>
        <taxon>Pseudomonadati</taxon>
        <taxon>Myxococcota</taxon>
        <taxon>Myxococcia</taxon>
        <taxon>Myxococcales</taxon>
        <taxon>Cystobacterineae</taxon>
        <taxon>Archangiaceae</taxon>
        <taxon>Stigmatella</taxon>
    </lineage>
</organism>
<evidence type="ECO:0000259" key="1">
    <source>
        <dbReference type="SMART" id="SM00849"/>
    </source>
</evidence>
<dbReference type="EMBL" id="CP002271">
    <property type="protein sequence ID" value="ADO68765.1"/>
    <property type="molecule type" value="Genomic_DNA"/>
</dbReference>
<dbReference type="Proteomes" id="UP000001351">
    <property type="component" value="Chromosome"/>
</dbReference>
<name>E3FC42_STIAD</name>
<feature type="domain" description="Metallo-beta-lactamase" evidence="1">
    <location>
        <begin position="37"/>
        <end position="194"/>
    </location>
</feature>
<dbReference type="InterPro" id="IPR001279">
    <property type="entry name" value="Metallo-B-lactamas"/>
</dbReference>